<evidence type="ECO:0000259" key="16">
    <source>
        <dbReference type="PROSITE" id="PS50109"/>
    </source>
</evidence>
<feature type="transmembrane region" description="Helical" evidence="15">
    <location>
        <begin position="12"/>
        <end position="33"/>
    </location>
</feature>
<keyword evidence="14 15" id="KW-0472">Membrane</keyword>
<evidence type="ECO:0000256" key="3">
    <source>
        <dbReference type="ARBA" id="ARBA00012438"/>
    </source>
</evidence>
<dbReference type="GO" id="GO:0000155">
    <property type="term" value="F:phosphorelay sensor kinase activity"/>
    <property type="evidence" value="ECO:0007669"/>
    <property type="project" value="InterPro"/>
</dbReference>
<keyword evidence="13" id="KW-0902">Two-component regulatory system</keyword>
<comment type="catalytic activity">
    <reaction evidence="1">
        <text>ATP + protein L-histidine = ADP + protein N-phospho-L-histidine.</text>
        <dbReference type="EC" id="2.7.13.3"/>
    </reaction>
</comment>
<dbReference type="GO" id="GO:0005524">
    <property type="term" value="F:ATP binding"/>
    <property type="evidence" value="ECO:0007669"/>
    <property type="project" value="UniProtKB-KW"/>
</dbReference>
<accession>A0A1C0YUJ2</accession>
<dbReference type="PRINTS" id="PR00344">
    <property type="entry name" value="BCTRLSENSOR"/>
</dbReference>
<keyword evidence="6" id="KW-0597">Phosphoprotein</keyword>
<dbReference type="Pfam" id="PF02518">
    <property type="entry name" value="HATPase_c"/>
    <property type="match status" value="1"/>
</dbReference>
<dbReference type="SUPFAM" id="SSF55874">
    <property type="entry name" value="ATPase domain of HSP90 chaperone/DNA topoisomerase II/histidine kinase"/>
    <property type="match status" value="1"/>
</dbReference>
<reference evidence="18 19" key="1">
    <citation type="submission" date="2016-07" db="EMBL/GenBank/DDBJ databases">
        <title>Caryophanon latum genome sequencing.</title>
        <authorList>
            <person name="Verma A."/>
            <person name="Pal Y."/>
            <person name="Krishnamurthi S."/>
        </authorList>
    </citation>
    <scope>NUCLEOTIDE SEQUENCE [LARGE SCALE GENOMIC DNA]</scope>
    <source>
        <strain evidence="18 19">DSM 14151</strain>
    </source>
</reference>
<dbReference type="InterPro" id="IPR050428">
    <property type="entry name" value="TCS_sensor_his_kinase"/>
</dbReference>
<dbReference type="AlphaFoldDB" id="A0A1C0YUJ2"/>
<dbReference type="SUPFAM" id="SSF158472">
    <property type="entry name" value="HAMP domain-like"/>
    <property type="match status" value="1"/>
</dbReference>
<dbReference type="CDD" id="cd06225">
    <property type="entry name" value="HAMP"/>
    <property type="match status" value="1"/>
</dbReference>
<dbReference type="PROSITE" id="PS50109">
    <property type="entry name" value="HIS_KIN"/>
    <property type="match status" value="1"/>
</dbReference>
<feature type="domain" description="Histidine kinase" evidence="16">
    <location>
        <begin position="236"/>
        <end position="446"/>
    </location>
</feature>
<dbReference type="Pfam" id="PF00512">
    <property type="entry name" value="HisKA"/>
    <property type="match status" value="1"/>
</dbReference>
<dbReference type="InterPro" id="IPR003661">
    <property type="entry name" value="HisK_dim/P_dom"/>
</dbReference>
<dbReference type="Gene3D" id="3.30.565.10">
    <property type="entry name" value="Histidine kinase-like ATPase, C-terminal domain"/>
    <property type="match status" value="1"/>
</dbReference>
<evidence type="ECO:0000256" key="2">
    <source>
        <dbReference type="ARBA" id="ARBA00004651"/>
    </source>
</evidence>
<dbReference type="SMART" id="SM00387">
    <property type="entry name" value="HATPase_c"/>
    <property type="match status" value="1"/>
</dbReference>
<comment type="caution">
    <text evidence="18">The sequence shown here is derived from an EMBL/GenBank/DDBJ whole genome shotgun (WGS) entry which is preliminary data.</text>
</comment>
<dbReference type="PANTHER" id="PTHR45436:SF5">
    <property type="entry name" value="SENSOR HISTIDINE KINASE TRCS"/>
    <property type="match status" value="1"/>
</dbReference>
<dbReference type="FunFam" id="3.30.565.10:FF:000006">
    <property type="entry name" value="Sensor histidine kinase WalK"/>
    <property type="match status" value="1"/>
</dbReference>
<keyword evidence="11" id="KW-0067">ATP-binding</keyword>
<dbReference type="OrthoDB" id="9786919at2"/>
<dbReference type="InterPro" id="IPR036097">
    <property type="entry name" value="HisK_dim/P_sf"/>
</dbReference>
<evidence type="ECO:0000256" key="13">
    <source>
        <dbReference type="ARBA" id="ARBA00023012"/>
    </source>
</evidence>
<comment type="subcellular location">
    <subcellularLocation>
        <location evidence="2">Cell membrane</location>
        <topology evidence="2">Multi-pass membrane protein</topology>
    </subcellularLocation>
</comment>
<dbReference type="PANTHER" id="PTHR45436">
    <property type="entry name" value="SENSOR HISTIDINE KINASE YKOH"/>
    <property type="match status" value="1"/>
</dbReference>
<dbReference type="SUPFAM" id="SSF47384">
    <property type="entry name" value="Homodimeric domain of signal transducing histidine kinase"/>
    <property type="match status" value="1"/>
</dbReference>
<sequence>MKQRSLKEKWTAVTSLVIFVSYALMCTVVYIALHAWLSNEEEREARRTMDDLVAMFETQQGRLTIEDFQQNNGLMNAIVDRNETAYILTTNGEPIVQINNAAPVYPQMNVSFIERNNAFIFNTPVQIGLFQGVLQVIHPLNAFTELMRYILIAMLIAGFAALLLSALIGYQLANYFMRPIEALSQEMTRVKEHGFTERTHVAYATNDEIGKLLNVYDAMMEQLEQSFEQQKRFVSDASHELRTPIQALEGHLSLIQRWGKHDETVLEESIETSLIETRRMKRMIEELLQLARRERLDGGHANVYDVVEAVALQMQYVAPQLTLHNQVKQDVHVNVPDSVLHHIIKNIVENAVKYSDDKPIVYVRTILDERCRIEIEDNGQGIDAQHLPHIFDRFYRIDAARTRQTEGTGLGLAIVKALVESYNGDVFVKSVVGVGTVFIVEFDLFHVEKSLN</sequence>
<dbReference type="PROSITE" id="PS50885">
    <property type="entry name" value="HAMP"/>
    <property type="match status" value="1"/>
</dbReference>
<keyword evidence="9" id="KW-0547">Nucleotide-binding</keyword>
<dbReference type="SMART" id="SM00388">
    <property type="entry name" value="HisKA"/>
    <property type="match status" value="1"/>
</dbReference>
<dbReference type="EC" id="2.7.13.3" evidence="3"/>
<feature type="domain" description="HAMP" evidence="17">
    <location>
        <begin position="174"/>
        <end position="228"/>
    </location>
</feature>
<dbReference type="EMBL" id="MATO01000034">
    <property type="protein sequence ID" value="OCS90820.1"/>
    <property type="molecule type" value="Genomic_DNA"/>
</dbReference>
<dbReference type="RefSeq" id="WP_066464255.1">
    <property type="nucleotide sequence ID" value="NZ_MATO01000034.1"/>
</dbReference>
<evidence type="ECO:0000256" key="6">
    <source>
        <dbReference type="ARBA" id="ARBA00022553"/>
    </source>
</evidence>
<dbReference type="InterPro" id="IPR005467">
    <property type="entry name" value="His_kinase_dom"/>
</dbReference>
<evidence type="ECO:0000313" key="18">
    <source>
        <dbReference type="EMBL" id="OCS90820.1"/>
    </source>
</evidence>
<keyword evidence="10" id="KW-0418">Kinase</keyword>
<protein>
    <recommendedName>
        <fullName evidence="4">Signal transduction histidine-protein kinase ArlS</fullName>
        <ecNumber evidence="3">2.7.13.3</ecNumber>
    </recommendedName>
</protein>
<evidence type="ECO:0000256" key="1">
    <source>
        <dbReference type="ARBA" id="ARBA00000085"/>
    </source>
</evidence>
<proteinExistence type="predicted"/>
<dbReference type="Pfam" id="PF18719">
    <property type="entry name" value="ArlS_N"/>
    <property type="match status" value="1"/>
</dbReference>
<keyword evidence="5" id="KW-1003">Cell membrane</keyword>
<dbReference type="SMART" id="SM00304">
    <property type="entry name" value="HAMP"/>
    <property type="match status" value="1"/>
</dbReference>
<keyword evidence="19" id="KW-1185">Reference proteome</keyword>
<dbReference type="Gene3D" id="6.10.340.10">
    <property type="match status" value="1"/>
</dbReference>
<feature type="transmembrane region" description="Helical" evidence="15">
    <location>
        <begin position="149"/>
        <end position="170"/>
    </location>
</feature>
<keyword evidence="7" id="KW-0808">Transferase</keyword>
<dbReference type="CDD" id="cd00082">
    <property type="entry name" value="HisKA"/>
    <property type="match status" value="1"/>
</dbReference>
<evidence type="ECO:0000256" key="8">
    <source>
        <dbReference type="ARBA" id="ARBA00022692"/>
    </source>
</evidence>
<evidence type="ECO:0000256" key="12">
    <source>
        <dbReference type="ARBA" id="ARBA00022989"/>
    </source>
</evidence>
<dbReference type="FunFam" id="1.10.287.130:FF:000001">
    <property type="entry name" value="Two-component sensor histidine kinase"/>
    <property type="match status" value="1"/>
</dbReference>
<dbReference type="Gene3D" id="1.10.287.130">
    <property type="match status" value="1"/>
</dbReference>
<dbReference type="GO" id="GO:0005886">
    <property type="term" value="C:plasma membrane"/>
    <property type="evidence" value="ECO:0007669"/>
    <property type="project" value="UniProtKB-SubCell"/>
</dbReference>
<dbReference type="Pfam" id="PF00672">
    <property type="entry name" value="HAMP"/>
    <property type="match status" value="1"/>
</dbReference>
<evidence type="ECO:0000256" key="10">
    <source>
        <dbReference type="ARBA" id="ARBA00022777"/>
    </source>
</evidence>
<dbReference type="CDD" id="cd00075">
    <property type="entry name" value="HATPase"/>
    <property type="match status" value="1"/>
</dbReference>
<evidence type="ECO:0000256" key="11">
    <source>
        <dbReference type="ARBA" id="ARBA00022840"/>
    </source>
</evidence>
<evidence type="ECO:0000256" key="15">
    <source>
        <dbReference type="SAM" id="Phobius"/>
    </source>
</evidence>
<dbReference type="InterPro" id="IPR003594">
    <property type="entry name" value="HATPase_dom"/>
</dbReference>
<evidence type="ECO:0000256" key="9">
    <source>
        <dbReference type="ARBA" id="ARBA00022741"/>
    </source>
</evidence>
<dbReference type="InterPro" id="IPR004358">
    <property type="entry name" value="Sig_transdc_His_kin-like_C"/>
</dbReference>
<evidence type="ECO:0000313" key="19">
    <source>
        <dbReference type="Proteomes" id="UP000093482"/>
    </source>
</evidence>
<evidence type="ECO:0000256" key="5">
    <source>
        <dbReference type="ARBA" id="ARBA00022475"/>
    </source>
</evidence>
<evidence type="ECO:0000256" key="7">
    <source>
        <dbReference type="ARBA" id="ARBA00022679"/>
    </source>
</evidence>
<organism evidence="18 19">
    <name type="scientific">Caryophanon latum</name>
    <dbReference type="NCBI Taxonomy" id="33977"/>
    <lineage>
        <taxon>Bacteria</taxon>
        <taxon>Bacillati</taxon>
        <taxon>Bacillota</taxon>
        <taxon>Bacilli</taxon>
        <taxon>Bacillales</taxon>
        <taxon>Caryophanaceae</taxon>
        <taxon>Caryophanon</taxon>
    </lineage>
</organism>
<dbReference type="Proteomes" id="UP000093482">
    <property type="component" value="Unassembled WGS sequence"/>
</dbReference>
<evidence type="ECO:0000256" key="4">
    <source>
        <dbReference type="ARBA" id="ARBA00015735"/>
    </source>
</evidence>
<dbReference type="InterPro" id="IPR003660">
    <property type="entry name" value="HAMP_dom"/>
</dbReference>
<keyword evidence="8 15" id="KW-0812">Transmembrane</keyword>
<dbReference type="InterPro" id="IPR041610">
    <property type="entry name" value="ArlS_N"/>
</dbReference>
<keyword evidence="12 15" id="KW-1133">Transmembrane helix</keyword>
<evidence type="ECO:0000259" key="17">
    <source>
        <dbReference type="PROSITE" id="PS50885"/>
    </source>
</evidence>
<gene>
    <name evidence="18" type="ORF">A6K76_01860</name>
</gene>
<evidence type="ECO:0000256" key="14">
    <source>
        <dbReference type="ARBA" id="ARBA00023136"/>
    </source>
</evidence>
<name>A0A1C0YUJ2_9BACL</name>
<dbReference type="InterPro" id="IPR036890">
    <property type="entry name" value="HATPase_C_sf"/>
</dbReference>